<dbReference type="Gene3D" id="1.10.10.60">
    <property type="entry name" value="Homeodomain-like"/>
    <property type="match status" value="1"/>
</dbReference>
<dbReference type="Pfam" id="PF13596">
    <property type="entry name" value="PAS_10"/>
    <property type="match status" value="1"/>
</dbReference>
<dbReference type="PRINTS" id="PR01590">
    <property type="entry name" value="HTHFIS"/>
</dbReference>
<dbReference type="RefSeq" id="WP_043065221.1">
    <property type="nucleotide sequence ID" value="NZ_BJOA01000072.1"/>
</dbReference>
<keyword evidence="9" id="KW-1185">Reference proteome</keyword>
<keyword evidence="2" id="KW-0067">ATP-binding</keyword>
<dbReference type="PANTHER" id="PTHR32071:SF57">
    <property type="entry name" value="C4-DICARBOXYLATE TRANSPORT TRANSCRIPTIONAL REGULATORY PROTEIN DCTD"/>
    <property type="match status" value="1"/>
</dbReference>
<dbReference type="SMART" id="SM00382">
    <property type="entry name" value="AAA"/>
    <property type="match status" value="1"/>
</dbReference>
<dbReference type="InterPro" id="IPR035965">
    <property type="entry name" value="PAS-like_dom_sf"/>
</dbReference>
<feature type="domain" description="Sigma-54 factor interaction" evidence="5">
    <location>
        <begin position="237"/>
        <end position="467"/>
    </location>
</feature>
<evidence type="ECO:0000259" key="5">
    <source>
        <dbReference type="PROSITE" id="PS50045"/>
    </source>
</evidence>
<dbReference type="InterPro" id="IPR009057">
    <property type="entry name" value="Homeodomain-like_sf"/>
</dbReference>
<name>A0A0D1YE30_ANEMI</name>
<accession>A0A0D1YE30</accession>
<dbReference type="GeneID" id="42306819"/>
<dbReference type="Pfam" id="PF02954">
    <property type="entry name" value="HTH_8"/>
    <property type="match status" value="1"/>
</dbReference>
<dbReference type="Gene3D" id="3.40.50.300">
    <property type="entry name" value="P-loop containing nucleotide triphosphate hydrolases"/>
    <property type="match status" value="1"/>
</dbReference>
<dbReference type="STRING" id="47500.AF333_16745"/>
<keyword evidence="3" id="KW-0805">Transcription regulation</keyword>
<evidence type="ECO:0000313" key="8">
    <source>
        <dbReference type="EMBL" id="SDJ56792.1"/>
    </source>
</evidence>
<dbReference type="OrthoDB" id="9771372at2"/>
<organism evidence="7 9">
    <name type="scientific">Aneurinibacillus migulanus</name>
    <name type="common">Bacillus migulanus</name>
    <dbReference type="NCBI Taxonomy" id="47500"/>
    <lineage>
        <taxon>Bacteria</taxon>
        <taxon>Bacillati</taxon>
        <taxon>Bacillota</taxon>
        <taxon>Bacilli</taxon>
        <taxon>Bacillales</taxon>
        <taxon>Paenibacillaceae</taxon>
        <taxon>Aneurinibacillus group</taxon>
        <taxon>Aneurinibacillus</taxon>
    </lineage>
</organism>
<dbReference type="InterPro" id="IPR002197">
    <property type="entry name" value="HTH_Fis"/>
</dbReference>
<dbReference type="InterPro" id="IPR003593">
    <property type="entry name" value="AAA+_ATPase"/>
</dbReference>
<keyword evidence="1" id="KW-0547">Nucleotide-binding</keyword>
<dbReference type="Gene3D" id="3.30.450.20">
    <property type="entry name" value="PAS domain"/>
    <property type="match status" value="1"/>
</dbReference>
<dbReference type="EMBL" id="LGUG01000004">
    <property type="protein sequence ID" value="KON96883.1"/>
    <property type="molecule type" value="Genomic_DNA"/>
</dbReference>
<dbReference type="GO" id="GO:0043565">
    <property type="term" value="F:sequence-specific DNA binding"/>
    <property type="evidence" value="ECO:0007669"/>
    <property type="project" value="InterPro"/>
</dbReference>
<evidence type="ECO:0000256" key="4">
    <source>
        <dbReference type="ARBA" id="ARBA00023163"/>
    </source>
</evidence>
<dbReference type="Gene3D" id="1.10.8.60">
    <property type="match status" value="1"/>
</dbReference>
<dbReference type="InterPro" id="IPR025944">
    <property type="entry name" value="Sigma_54_int_dom_CS"/>
</dbReference>
<dbReference type="FunFam" id="3.40.50.300:FF:000006">
    <property type="entry name" value="DNA-binding transcriptional regulator NtrC"/>
    <property type="match status" value="1"/>
</dbReference>
<dbReference type="PROSITE" id="PS50112">
    <property type="entry name" value="PAS"/>
    <property type="match status" value="1"/>
</dbReference>
<dbReference type="PATRIC" id="fig|47500.8.peg.5673"/>
<evidence type="ECO:0000259" key="6">
    <source>
        <dbReference type="PROSITE" id="PS50112"/>
    </source>
</evidence>
<dbReference type="GO" id="GO:0005524">
    <property type="term" value="F:ATP binding"/>
    <property type="evidence" value="ECO:0007669"/>
    <property type="project" value="UniProtKB-KW"/>
</dbReference>
<dbReference type="PROSITE" id="PS00675">
    <property type="entry name" value="SIGMA54_INTERACT_1"/>
    <property type="match status" value="1"/>
</dbReference>
<dbReference type="PANTHER" id="PTHR32071">
    <property type="entry name" value="TRANSCRIPTIONAL REGULATORY PROTEIN"/>
    <property type="match status" value="1"/>
</dbReference>
<dbReference type="SUPFAM" id="SSF55785">
    <property type="entry name" value="PYP-like sensor domain (PAS domain)"/>
    <property type="match status" value="1"/>
</dbReference>
<evidence type="ECO:0000313" key="7">
    <source>
        <dbReference type="EMBL" id="KON96883.1"/>
    </source>
</evidence>
<keyword evidence="4" id="KW-0804">Transcription</keyword>
<evidence type="ECO:0000256" key="3">
    <source>
        <dbReference type="ARBA" id="ARBA00023015"/>
    </source>
</evidence>
<reference evidence="7 9" key="1">
    <citation type="submission" date="2015-07" db="EMBL/GenBank/DDBJ databases">
        <title>Fjat-14205 dsm 2895.</title>
        <authorList>
            <person name="Liu B."/>
            <person name="Wang J."/>
            <person name="Zhu Y."/>
            <person name="Liu G."/>
            <person name="Chen Q."/>
            <person name="Chen Z."/>
            <person name="Lan J."/>
            <person name="Che J."/>
            <person name="Ge C."/>
            <person name="Shi H."/>
            <person name="Pan Z."/>
            <person name="Liu X."/>
        </authorList>
    </citation>
    <scope>NUCLEOTIDE SEQUENCE [LARGE SCALE GENOMIC DNA]</scope>
    <source>
        <strain evidence="7 9">DSM 2895</strain>
    </source>
</reference>
<feature type="domain" description="PAS" evidence="6">
    <location>
        <begin position="96"/>
        <end position="168"/>
    </location>
</feature>
<proteinExistence type="predicted"/>
<dbReference type="Proteomes" id="UP000037269">
    <property type="component" value="Unassembled WGS sequence"/>
</dbReference>
<dbReference type="InterPro" id="IPR000014">
    <property type="entry name" value="PAS"/>
</dbReference>
<dbReference type="GO" id="GO:0006355">
    <property type="term" value="P:regulation of DNA-templated transcription"/>
    <property type="evidence" value="ECO:0007669"/>
    <property type="project" value="InterPro"/>
</dbReference>
<dbReference type="SUPFAM" id="SSF46689">
    <property type="entry name" value="Homeodomain-like"/>
    <property type="match status" value="1"/>
</dbReference>
<dbReference type="GO" id="GO:0016301">
    <property type="term" value="F:kinase activity"/>
    <property type="evidence" value="ECO:0007669"/>
    <property type="project" value="UniProtKB-KW"/>
</dbReference>
<keyword evidence="7" id="KW-0808">Transferase</keyword>
<dbReference type="InterPro" id="IPR002078">
    <property type="entry name" value="Sigma_54_int"/>
</dbReference>
<keyword evidence="7" id="KW-0418">Kinase</keyword>
<dbReference type="AlphaFoldDB" id="A0A0D1YE30"/>
<reference evidence="8 10" key="2">
    <citation type="submission" date="2016-10" db="EMBL/GenBank/DDBJ databases">
        <authorList>
            <person name="de Groot N.N."/>
        </authorList>
    </citation>
    <scope>NUCLEOTIDE SEQUENCE [LARGE SCALE GENOMIC DNA]</scope>
    <source>
        <strain evidence="8 10">DSM 2895</strain>
    </source>
</reference>
<dbReference type="CDD" id="cd00130">
    <property type="entry name" value="PAS"/>
    <property type="match status" value="1"/>
</dbReference>
<dbReference type="NCBIfam" id="TIGR00229">
    <property type="entry name" value="sensory_box"/>
    <property type="match status" value="1"/>
</dbReference>
<dbReference type="Pfam" id="PF25601">
    <property type="entry name" value="AAA_lid_14"/>
    <property type="match status" value="1"/>
</dbReference>
<gene>
    <name evidence="7" type="ORF">AF333_16745</name>
    <name evidence="8" type="ORF">SAMN04487909_1219</name>
</gene>
<dbReference type="PROSITE" id="PS00688">
    <property type="entry name" value="SIGMA54_INTERACT_3"/>
    <property type="match status" value="1"/>
</dbReference>
<dbReference type="SUPFAM" id="SSF52540">
    <property type="entry name" value="P-loop containing nucleoside triphosphate hydrolases"/>
    <property type="match status" value="1"/>
</dbReference>
<dbReference type="EMBL" id="FNED01000021">
    <property type="protein sequence ID" value="SDJ56792.1"/>
    <property type="molecule type" value="Genomic_DNA"/>
</dbReference>
<dbReference type="Pfam" id="PF00158">
    <property type="entry name" value="Sigma54_activat"/>
    <property type="match status" value="1"/>
</dbReference>
<protein>
    <submittedName>
        <fullName evidence="7">Histidine kinase</fullName>
    </submittedName>
    <submittedName>
        <fullName evidence="8">PAS domain S-box-containing protein</fullName>
    </submittedName>
</protein>
<evidence type="ECO:0000313" key="9">
    <source>
        <dbReference type="Proteomes" id="UP000037269"/>
    </source>
</evidence>
<dbReference type="SMART" id="SM00091">
    <property type="entry name" value="PAS"/>
    <property type="match status" value="1"/>
</dbReference>
<evidence type="ECO:0000313" key="10">
    <source>
        <dbReference type="Proteomes" id="UP000182836"/>
    </source>
</evidence>
<dbReference type="PROSITE" id="PS50045">
    <property type="entry name" value="SIGMA54_INTERACT_4"/>
    <property type="match status" value="1"/>
</dbReference>
<dbReference type="InterPro" id="IPR027417">
    <property type="entry name" value="P-loop_NTPase"/>
</dbReference>
<dbReference type="InterPro" id="IPR025662">
    <property type="entry name" value="Sigma_54_int_dom_ATP-bd_1"/>
</dbReference>
<evidence type="ECO:0000256" key="2">
    <source>
        <dbReference type="ARBA" id="ARBA00022840"/>
    </source>
</evidence>
<dbReference type="Proteomes" id="UP000182836">
    <property type="component" value="Unassembled WGS sequence"/>
</dbReference>
<dbReference type="InterPro" id="IPR058031">
    <property type="entry name" value="AAA_lid_NorR"/>
</dbReference>
<evidence type="ECO:0000256" key="1">
    <source>
        <dbReference type="ARBA" id="ARBA00022741"/>
    </source>
</evidence>
<dbReference type="CDD" id="cd00009">
    <property type="entry name" value="AAA"/>
    <property type="match status" value="1"/>
</dbReference>
<sequence>MFSLPSVKEIIKRLLLDTSFDRYHVKEKNGEFYYRPTANTPELPCKAIYEADSFFTLIQAFNHHSIAVILDANKNPVGYITAAQMLGFLHNSYNQLKAFYETVTQTTDASITVIDENERVRTWTEGAEKIFSVNHQDIIGQPITDFFDHKKLEILQSLHEGKSIVSQHHQPRSDLFVLINSNPVYFNGQIIGAVVSETDITNQVVLNEKLFNMSNEVHRLEQEVAKYKDASDPFNSIKGKSDALQRTVHLARKVCSVKSTVLILGESGVGKEVFAKAIHEVSEEPNAPFISINCGAIPASLFESELFGYERGAFSGADNKGKKGKIELAKGGTLFLDEVGEMPLEMQVKLLRVLQERKYYRVGGEKEIDIDFRIIAATNRDLQELMKEGKFREDLYYRLNVVSLHIPPLRERKEDIIELTHYFLNDFSLSYQRPIHEFPPEVIHELLRYDWPGNIRELRNVVERLIVFTTDGVIKRDYLPFSTNGISFENTPKIASNVRKESDVTILPLREEMDQHEKKVIEKALKILDGNKLECAKQLGITRATLYNRLKRLGLH</sequence>